<dbReference type="GO" id="GO:0008887">
    <property type="term" value="F:glycerate kinase activity"/>
    <property type="evidence" value="ECO:0007669"/>
    <property type="project" value="UniProtKB-UniRule"/>
</dbReference>
<keyword evidence="2 4" id="KW-0808">Transferase</keyword>
<evidence type="ECO:0000313" key="6">
    <source>
        <dbReference type="Proteomes" id="UP000184295"/>
    </source>
</evidence>
<dbReference type="InterPro" id="IPR004381">
    <property type="entry name" value="Glycerate_kinase"/>
</dbReference>
<protein>
    <submittedName>
        <fullName evidence="5">Glycerate kinase</fullName>
    </submittedName>
</protein>
<evidence type="ECO:0000313" key="5">
    <source>
        <dbReference type="EMBL" id="SHE44665.1"/>
    </source>
</evidence>
<dbReference type="InterPro" id="IPR018193">
    <property type="entry name" value="Glyc_kinase_flavodox-like_fold"/>
</dbReference>
<reference evidence="6" key="1">
    <citation type="submission" date="2016-11" db="EMBL/GenBank/DDBJ databases">
        <authorList>
            <person name="Varghese N."/>
            <person name="Submissions S."/>
        </authorList>
    </citation>
    <scope>NUCLEOTIDE SEQUENCE [LARGE SCALE GENOMIC DNA]</scope>
    <source>
        <strain evidence="6">DSM 19514</strain>
    </source>
</reference>
<dbReference type="EMBL" id="FQUL01000005">
    <property type="protein sequence ID" value="SHE44665.1"/>
    <property type="molecule type" value="Genomic_DNA"/>
</dbReference>
<dbReference type="PIRSF" id="PIRSF006078">
    <property type="entry name" value="GlxK"/>
    <property type="match status" value="1"/>
</dbReference>
<evidence type="ECO:0000256" key="2">
    <source>
        <dbReference type="ARBA" id="ARBA00022679"/>
    </source>
</evidence>
<keyword evidence="3 4" id="KW-0418">Kinase</keyword>
<dbReference type="InterPro" id="IPR036129">
    <property type="entry name" value="Glycerate_kinase_sf"/>
</dbReference>
<organism evidence="5 6">
    <name type="scientific">Ferrithrix thermotolerans DSM 19514</name>
    <dbReference type="NCBI Taxonomy" id="1121881"/>
    <lineage>
        <taxon>Bacteria</taxon>
        <taxon>Bacillati</taxon>
        <taxon>Actinomycetota</taxon>
        <taxon>Acidimicrobiia</taxon>
        <taxon>Acidimicrobiales</taxon>
        <taxon>Acidimicrobiaceae</taxon>
        <taxon>Ferrithrix</taxon>
    </lineage>
</organism>
<evidence type="ECO:0000256" key="4">
    <source>
        <dbReference type="PIRNR" id="PIRNR006078"/>
    </source>
</evidence>
<evidence type="ECO:0000256" key="1">
    <source>
        <dbReference type="ARBA" id="ARBA00006284"/>
    </source>
</evidence>
<dbReference type="InterPro" id="IPR018197">
    <property type="entry name" value="Glycerate_kinase_RE-like"/>
</dbReference>
<dbReference type="GO" id="GO:0031388">
    <property type="term" value="P:organic acid phosphorylation"/>
    <property type="evidence" value="ECO:0007669"/>
    <property type="project" value="UniProtKB-UniRule"/>
</dbReference>
<gene>
    <name evidence="5" type="ORF">SAMN02745225_00647</name>
</gene>
<dbReference type="Proteomes" id="UP000184295">
    <property type="component" value="Unassembled WGS sequence"/>
</dbReference>
<dbReference type="STRING" id="1121881.SAMN02745225_00647"/>
<name>A0A1M4TJU8_9ACTN</name>
<dbReference type="AlphaFoldDB" id="A0A1M4TJU8"/>
<proteinExistence type="inferred from homology"/>
<dbReference type="PANTHER" id="PTHR21599:SF0">
    <property type="entry name" value="GLYCERATE KINASE"/>
    <property type="match status" value="1"/>
</dbReference>
<accession>A0A1M4TJU8</accession>
<dbReference type="Gene3D" id="3.90.1510.10">
    <property type="entry name" value="Glycerate kinase, domain 2"/>
    <property type="match status" value="1"/>
</dbReference>
<sequence>MSIFDKFRGTLSQARIADIVKEVSRERNWRLEIVKASDGGEGFLECFPGKIRHSVVSGPFGCPRRVRWRSDGISAAVEVAEIVGHRNLVSGARPLDATSFGVGELLVEILGSNPQSVAIGCGGSITTDGGFGLVAAITGTKFERLPHLSAYVDTATCFVDAARVFGRQKGATPKQIEWLARRLSFAADLYQWRFGHRIHEVEGSGAAGGISGAVFVLGGKIVSGAQAILHRDSVHASVSKCDVLVTGEGYFDHQSLKGKVVSAVLELGKDFGKPVYVVVGDYDERAVEETLAAYPTVRFASLVQRVGFETATKSPESSLAAALLELPS</sequence>
<dbReference type="Pfam" id="PF02595">
    <property type="entry name" value="Gly_kinase"/>
    <property type="match status" value="2"/>
</dbReference>
<comment type="similarity">
    <text evidence="1 4">Belongs to the glycerate kinase type-1 family.</text>
</comment>
<keyword evidence="6" id="KW-1185">Reference proteome</keyword>
<dbReference type="PANTHER" id="PTHR21599">
    <property type="entry name" value="GLYCERATE KINASE"/>
    <property type="match status" value="1"/>
</dbReference>
<dbReference type="SUPFAM" id="SSF110738">
    <property type="entry name" value="Glycerate kinase I"/>
    <property type="match status" value="1"/>
</dbReference>
<dbReference type="Gene3D" id="3.40.50.10350">
    <property type="entry name" value="Glycerate kinase, domain 1"/>
    <property type="match status" value="1"/>
</dbReference>
<evidence type="ECO:0000256" key="3">
    <source>
        <dbReference type="ARBA" id="ARBA00022777"/>
    </source>
</evidence>